<name>A0A1M7F0Y3_9FIRM</name>
<protein>
    <submittedName>
        <fullName evidence="2">Uncharacterized protein</fullName>
    </submittedName>
</protein>
<dbReference type="EMBL" id="FRCP01000005">
    <property type="protein sequence ID" value="SHL97744.1"/>
    <property type="molecule type" value="Genomic_DNA"/>
</dbReference>
<evidence type="ECO:0000256" key="1">
    <source>
        <dbReference type="SAM" id="Phobius"/>
    </source>
</evidence>
<feature type="transmembrane region" description="Helical" evidence="1">
    <location>
        <begin position="24"/>
        <end position="41"/>
    </location>
</feature>
<sequence>MDNGVLGANKEYVQQTKVYGKKDALLSFVIFGIVFGSMFLLRQLIKYFFLYKGENL</sequence>
<organism evidence="2 3">
    <name type="scientific">Anaerosporobacter mobilis DSM 15930</name>
    <dbReference type="NCBI Taxonomy" id="1120996"/>
    <lineage>
        <taxon>Bacteria</taxon>
        <taxon>Bacillati</taxon>
        <taxon>Bacillota</taxon>
        <taxon>Clostridia</taxon>
        <taxon>Lachnospirales</taxon>
        <taxon>Lachnospiraceae</taxon>
        <taxon>Anaerosporobacter</taxon>
    </lineage>
</organism>
<keyword evidence="3" id="KW-1185">Reference proteome</keyword>
<reference evidence="2 3" key="1">
    <citation type="submission" date="2016-11" db="EMBL/GenBank/DDBJ databases">
        <authorList>
            <person name="Jaros S."/>
            <person name="Januszkiewicz K."/>
            <person name="Wedrychowicz H."/>
        </authorList>
    </citation>
    <scope>NUCLEOTIDE SEQUENCE [LARGE SCALE GENOMIC DNA]</scope>
    <source>
        <strain evidence="2 3">DSM 15930</strain>
    </source>
</reference>
<dbReference type="STRING" id="1120996.SAMN02746066_00337"/>
<keyword evidence="1" id="KW-0472">Membrane</keyword>
<proteinExistence type="predicted"/>
<dbReference type="AlphaFoldDB" id="A0A1M7F0Y3"/>
<gene>
    <name evidence="2" type="ORF">SAMN02746066_00337</name>
</gene>
<keyword evidence="1" id="KW-0812">Transmembrane</keyword>
<dbReference type="Proteomes" id="UP000184038">
    <property type="component" value="Unassembled WGS sequence"/>
</dbReference>
<keyword evidence="1" id="KW-1133">Transmembrane helix</keyword>
<evidence type="ECO:0000313" key="3">
    <source>
        <dbReference type="Proteomes" id="UP000184038"/>
    </source>
</evidence>
<accession>A0A1M7F0Y3</accession>
<dbReference type="RefSeq" id="WP_170865421.1">
    <property type="nucleotide sequence ID" value="NZ_FRCP01000005.1"/>
</dbReference>
<evidence type="ECO:0000313" key="2">
    <source>
        <dbReference type="EMBL" id="SHL97744.1"/>
    </source>
</evidence>